<evidence type="ECO:0000313" key="5">
    <source>
        <dbReference type="Proteomes" id="UP000019116"/>
    </source>
</evidence>
<dbReference type="Gramene" id="TraesWEE_scaffold_013987_01G000600.1">
    <property type="protein sequence ID" value="TraesWEE_scaffold_013987_01G000600.1"/>
    <property type="gene ID" value="TraesWEE_scaffold_013987_01G000600"/>
</dbReference>
<dbReference type="Gramene" id="TraesCLE_scaffold_041409_01G000100.1">
    <property type="protein sequence ID" value="TraesCLE_scaffold_041409_01G000100.1"/>
    <property type="gene ID" value="TraesCLE_scaffold_041409_01G000100"/>
</dbReference>
<dbReference type="Gramene" id="TraesMAC6A03G03282490.1">
    <property type="protein sequence ID" value="TraesMAC6A03G03282490.1"/>
    <property type="gene ID" value="TraesMAC6A03G03282490"/>
</dbReference>
<dbReference type="EnsemblPlants" id="TraesCS6A02G136200.1">
    <property type="protein sequence ID" value="TraesCS6A02G136200.1"/>
    <property type="gene ID" value="TraesCS6A02G136200"/>
</dbReference>
<name>A0A3B6NL61_WHEAT</name>
<reference evidence="4" key="1">
    <citation type="submission" date="2018-08" db="EMBL/GenBank/DDBJ databases">
        <authorList>
            <person name="Rossello M."/>
        </authorList>
    </citation>
    <scope>NUCLEOTIDE SEQUENCE [LARGE SCALE GENOMIC DNA]</scope>
    <source>
        <strain evidence="4">cv. Chinese Spring</strain>
    </source>
</reference>
<dbReference type="Gramene" id="TraesSYM6A03G03223850.1">
    <property type="protein sequence ID" value="TraesSYM6A03G03223850.1"/>
    <property type="gene ID" value="TraesSYM6A03G03223850"/>
</dbReference>
<dbReference type="Gramene" id="TraesCS6A02G136200.1">
    <property type="protein sequence ID" value="TraesCS6A02G136200.1"/>
    <property type="gene ID" value="TraesCS6A02G136200"/>
</dbReference>
<dbReference type="Proteomes" id="UP000019116">
    <property type="component" value="Chromosome 6A"/>
</dbReference>
<evidence type="ECO:0000256" key="1">
    <source>
        <dbReference type="ARBA" id="ARBA00004123"/>
    </source>
</evidence>
<dbReference type="OMA" id="GHGDEWI"/>
<dbReference type="PROSITE" id="PS50827">
    <property type="entry name" value="DDT"/>
    <property type="match status" value="1"/>
</dbReference>
<evidence type="ECO:0000256" key="2">
    <source>
        <dbReference type="ARBA" id="ARBA00023242"/>
    </source>
</evidence>
<dbReference type="AlphaFoldDB" id="A0A3B6NL61"/>
<protein>
    <recommendedName>
        <fullName evidence="3">DDT domain-containing protein</fullName>
    </recommendedName>
</protein>
<accession>A0A3B6NL61</accession>
<feature type="domain" description="DDT" evidence="3">
    <location>
        <begin position="59"/>
        <end position="120"/>
    </location>
</feature>
<dbReference type="Gramene" id="TraesLAC6A03G03237940.1">
    <property type="protein sequence ID" value="TraesLAC6A03G03237940.1"/>
    <property type="gene ID" value="TraesLAC6A03G03237940"/>
</dbReference>
<dbReference type="STRING" id="4565.A0A3B6NL61"/>
<sequence length="120" mass="13205">MGLRCQKEEGEEPTGRMVHATKRPKVNLVQTKSISTLKDEIVVPRGTLVTCIAGINLQPEDVGAAIQFLEFCRSFGEICKIGKGLPEEILKDLTQLEEVSSVVADVHINLLSIIENGKYK</sequence>
<reference evidence="4" key="2">
    <citation type="submission" date="2018-10" db="UniProtKB">
        <authorList>
            <consortium name="EnsemblPlants"/>
        </authorList>
    </citation>
    <scope>IDENTIFICATION</scope>
</reference>
<keyword evidence="2" id="KW-0539">Nucleus</keyword>
<dbReference type="OrthoDB" id="599134at2759"/>
<dbReference type="Gramene" id="TraesNOR6A03G03314690.1">
    <property type="protein sequence ID" value="TraesNOR6A03G03314690.1"/>
    <property type="gene ID" value="TraesNOR6A03G03314690"/>
</dbReference>
<proteinExistence type="predicted"/>
<dbReference type="Gramene" id="TraesCAD_scaffold_133981_01G000100.1">
    <property type="protein sequence ID" value="TraesCAD_scaffold_133981_01G000100.1"/>
    <property type="gene ID" value="TraesCAD_scaffold_133981_01G000100"/>
</dbReference>
<dbReference type="Gramene" id="TraesARI6A03G03238610.1">
    <property type="protein sequence ID" value="TraesARI6A03G03238610.1"/>
    <property type="gene ID" value="TraesARI6A03G03238610"/>
</dbReference>
<dbReference type="Gramene" id="TraesSTA6A03G03273870.1">
    <property type="protein sequence ID" value="TraesSTA6A03G03273870.1"/>
    <property type="gene ID" value="TraesSTA6A03G03273870"/>
</dbReference>
<dbReference type="Gramene" id="TraesJUL6A03G03309410.1">
    <property type="protein sequence ID" value="TraesJUL6A03G03309410.1"/>
    <property type="gene ID" value="TraesJUL6A03G03309410"/>
</dbReference>
<evidence type="ECO:0000313" key="4">
    <source>
        <dbReference type="EnsemblPlants" id="TraesCS6A02G136200.1"/>
    </source>
</evidence>
<dbReference type="InterPro" id="IPR018501">
    <property type="entry name" value="DDT_dom"/>
</dbReference>
<dbReference type="Gramene" id="TraesCS6A03G0322000.1">
    <property type="protein sequence ID" value="TraesCS6A03G0322000.1.CDS"/>
    <property type="gene ID" value="TraesCS6A03G0322000"/>
</dbReference>
<dbReference type="Gramene" id="TraesLDM6A03G03286590.1">
    <property type="protein sequence ID" value="TraesLDM6A03G03286590.1"/>
    <property type="gene ID" value="TraesLDM6A03G03286590"/>
</dbReference>
<dbReference type="Gramene" id="TraesROB_scaffold_163657_01G000100.1">
    <property type="protein sequence ID" value="TraesROB_scaffold_163657_01G000100.1"/>
    <property type="gene ID" value="TraesROB_scaffold_163657_01G000100"/>
</dbReference>
<organism evidence="4">
    <name type="scientific">Triticum aestivum</name>
    <name type="common">Wheat</name>
    <dbReference type="NCBI Taxonomy" id="4565"/>
    <lineage>
        <taxon>Eukaryota</taxon>
        <taxon>Viridiplantae</taxon>
        <taxon>Streptophyta</taxon>
        <taxon>Embryophyta</taxon>
        <taxon>Tracheophyta</taxon>
        <taxon>Spermatophyta</taxon>
        <taxon>Magnoliopsida</taxon>
        <taxon>Liliopsida</taxon>
        <taxon>Poales</taxon>
        <taxon>Poaceae</taxon>
        <taxon>BOP clade</taxon>
        <taxon>Pooideae</taxon>
        <taxon>Triticodae</taxon>
        <taxon>Triticeae</taxon>
        <taxon>Triticinae</taxon>
        <taxon>Triticum</taxon>
    </lineage>
</organism>
<keyword evidence="5" id="KW-1185">Reference proteome</keyword>
<evidence type="ECO:0000259" key="3">
    <source>
        <dbReference type="PROSITE" id="PS50827"/>
    </source>
</evidence>
<comment type="subcellular location">
    <subcellularLocation>
        <location evidence="1">Nucleus</location>
    </subcellularLocation>
</comment>
<dbReference type="GO" id="GO:0005634">
    <property type="term" value="C:nucleus"/>
    <property type="evidence" value="ECO:0007669"/>
    <property type="project" value="UniProtKB-SubCell"/>
</dbReference>
<dbReference type="Gramene" id="TraesJAG6A03G03277940.1">
    <property type="protein sequence ID" value="TraesJAG6A03G03277940.1"/>
    <property type="gene ID" value="TraesJAG6A03G03277940"/>
</dbReference>